<keyword evidence="3" id="KW-0963">Cytoplasm</keyword>
<evidence type="ECO:0000256" key="1">
    <source>
        <dbReference type="ARBA" id="ARBA00004496"/>
    </source>
</evidence>
<dbReference type="GO" id="GO:0009360">
    <property type="term" value="C:DNA polymerase III complex"/>
    <property type="evidence" value="ECO:0007669"/>
    <property type="project" value="InterPro"/>
</dbReference>
<keyword evidence="4" id="KW-0808">Transferase</keyword>
<evidence type="ECO:0000256" key="4">
    <source>
        <dbReference type="ARBA" id="ARBA00022679"/>
    </source>
</evidence>
<keyword evidence="8" id="KW-0238">DNA-binding</keyword>
<accession>X0T995</accession>
<reference evidence="10" key="1">
    <citation type="journal article" date="2014" name="Front. Microbiol.">
        <title>High frequency of phylogenetically diverse reductive dehalogenase-homologous genes in deep subseafloor sedimentary metagenomes.</title>
        <authorList>
            <person name="Kawai M."/>
            <person name="Futagami T."/>
            <person name="Toyoda A."/>
            <person name="Takaki Y."/>
            <person name="Nishi S."/>
            <person name="Hori S."/>
            <person name="Arai W."/>
            <person name="Tsubouchi T."/>
            <person name="Morono Y."/>
            <person name="Uchiyama I."/>
            <person name="Ito T."/>
            <person name="Fujiyama A."/>
            <person name="Inagaki F."/>
            <person name="Takami H."/>
        </authorList>
    </citation>
    <scope>NUCLEOTIDE SEQUENCE</scope>
    <source>
        <strain evidence="10">Expedition CK06-06</strain>
    </source>
</reference>
<keyword evidence="7" id="KW-0239">DNA-directed DNA polymerase</keyword>
<keyword evidence="6" id="KW-0235">DNA replication</keyword>
<comment type="subcellular location">
    <subcellularLocation>
        <location evidence="1">Cytoplasm</location>
    </subcellularLocation>
</comment>
<protein>
    <recommendedName>
        <fullName evidence="9">DNA polymerase III beta sliding clamp central domain-containing protein</fullName>
    </recommendedName>
</protein>
<name>X0T995_9ZZZZ</name>
<proteinExistence type="inferred from homology"/>
<dbReference type="SUPFAM" id="SSF55979">
    <property type="entry name" value="DNA clamp"/>
    <property type="match status" value="2"/>
</dbReference>
<dbReference type="InterPro" id="IPR046938">
    <property type="entry name" value="DNA_clamp_sf"/>
</dbReference>
<dbReference type="GO" id="GO:0008408">
    <property type="term" value="F:3'-5' exonuclease activity"/>
    <property type="evidence" value="ECO:0007669"/>
    <property type="project" value="InterPro"/>
</dbReference>
<dbReference type="EMBL" id="BARS01018013">
    <property type="protein sequence ID" value="GAF89784.1"/>
    <property type="molecule type" value="Genomic_DNA"/>
</dbReference>
<dbReference type="Pfam" id="PF02767">
    <property type="entry name" value="DNA_pol3_beta_2"/>
    <property type="match status" value="1"/>
</dbReference>
<gene>
    <name evidence="10" type="ORF">S01H1_29388</name>
</gene>
<comment type="similarity">
    <text evidence="2">Belongs to the beta sliding clamp family.</text>
</comment>
<dbReference type="GO" id="GO:0005737">
    <property type="term" value="C:cytoplasm"/>
    <property type="evidence" value="ECO:0007669"/>
    <property type="project" value="UniProtKB-SubCell"/>
</dbReference>
<dbReference type="PANTHER" id="PTHR30478:SF0">
    <property type="entry name" value="BETA SLIDING CLAMP"/>
    <property type="match status" value="1"/>
</dbReference>
<evidence type="ECO:0000256" key="2">
    <source>
        <dbReference type="ARBA" id="ARBA00010752"/>
    </source>
</evidence>
<dbReference type="Gene3D" id="3.70.10.10">
    <property type="match status" value="1"/>
</dbReference>
<dbReference type="AlphaFoldDB" id="X0T995"/>
<organism evidence="10">
    <name type="scientific">marine sediment metagenome</name>
    <dbReference type="NCBI Taxonomy" id="412755"/>
    <lineage>
        <taxon>unclassified sequences</taxon>
        <taxon>metagenomes</taxon>
        <taxon>ecological metagenomes</taxon>
    </lineage>
</organism>
<comment type="caution">
    <text evidence="10">The sequence shown here is derived from an EMBL/GenBank/DDBJ whole genome shotgun (WGS) entry which is preliminary data.</text>
</comment>
<evidence type="ECO:0000256" key="5">
    <source>
        <dbReference type="ARBA" id="ARBA00022695"/>
    </source>
</evidence>
<dbReference type="InterPro" id="IPR022637">
    <property type="entry name" value="DNA_polIII_beta_cen"/>
</dbReference>
<evidence type="ECO:0000256" key="7">
    <source>
        <dbReference type="ARBA" id="ARBA00022932"/>
    </source>
</evidence>
<sequence>NNMIDISSIDSLSAKEGANIKQKISRGGKTMLIARKKLLKMIELTGKNGKYLPILESVLLEQKNGNLCFQWTNLSETIEINEPIEGNGNRILAVPLKILKESVQMLKEDEINIDIDDNLGRVKVSDGKIESTIKNCFPAEEFPVLPKKIETEEEEVKTSIFLEGLKKVLFAQSTDTIRSNLYGVCIEFAERDLTFTATTGQHLANWTLPIRLSEHQFQFILPSQGIGMLLKLLARGSHVKIRRSKEFVQFELDNVLETFHLDDLSFPKWRDLVSVDG</sequence>
<dbReference type="GO" id="GO:0003887">
    <property type="term" value="F:DNA-directed DNA polymerase activity"/>
    <property type="evidence" value="ECO:0007669"/>
    <property type="project" value="UniProtKB-KW"/>
</dbReference>
<feature type="non-terminal residue" evidence="10">
    <location>
        <position position="277"/>
    </location>
</feature>
<evidence type="ECO:0000259" key="9">
    <source>
        <dbReference type="Pfam" id="PF02767"/>
    </source>
</evidence>
<dbReference type="GO" id="GO:0003677">
    <property type="term" value="F:DNA binding"/>
    <property type="evidence" value="ECO:0007669"/>
    <property type="project" value="UniProtKB-KW"/>
</dbReference>
<keyword evidence="5" id="KW-0548">Nucleotidyltransferase</keyword>
<dbReference type="GO" id="GO:0006271">
    <property type="term" value="P:DNA strand elongation involved in DNA replication"/>
    <property type="evidence" value="ECO:0007669"/>
    <property type="project" value="TreeGrafter"/>
</dbReference>
<evidence type="ECO:0000256" key="6">
    <source>
        <dbReference type="ARBA" id="ARBA00022705"/>
    </source>
</evidence>
<evidence type="ECO:0000256" key="8">
    <source>
        <dbReference type="ARBA" id="ARBA00023125"/>
    </source>
</evidence>
<feature type="domain" description="DNA polymerase III beta sliding clamp central" evidence="9">
    <location>
        <begin position="156"/>
        <end position="268"/>
    </location>
</feature>
<evidence type="ECO:0000313" key="10">
    <source>
        <dbReference type="EMBL" id="GAF89784.1"/>
    </source>
</evidence>
<dbReference type="Gene3D" id="3.10.150.10">
    <property type="entry name" value="DNA Polymerase III, subunit A, domain 2"/>
    <property type="match status" value="1"/>
</dbReference>
<dbReference type="InterPro" id="IPR001001">
    <property type="entry name" value="DNA_polIII_beta"/>
</dbReference>
<feature type="non-terminal residue" evidence="10">
    <location>
        <position position="1"/>
    </location>
</feature>
<evidence type="ECO:0000256" key="3">
    <source>
        <dbReference type="ARBA" id="ARBA00022490"/>
    </source>
</evidence>
<dbReference type="PANTHER" id="PTHR30478">
    <property type="entry name" value="DNA POLYMERASE III SUBUNIT BETA"/>
    <property type="match status" value="1"/>
</dbReference>